<dbReference type="Pfam" id="PF16585">
    <property type="entry name" value="Lipocalin_8"/>
    <property type="match status" value="1"/>
</dbReference>
<sequence length="143" mass="16390">MKKITFLFAALLLLTSCEIEFSNNGKLDGFWQMIAVDTLATQHTSDLKTSGRTWAFQGRLLEMRDTKGGYSDLYFSFEHRGDSLFLDSPYLSDRDVDDIKITDVNIVRPYGVNGLKEGFEIESLSNNKLILRSKTLRLLFKKH</sequence>
<accession>A0A3S4X5G6</accession>
<evidence type="ECO:0000313" key="2">
    <source>
        <dbReference type="EMBL" id="VEH14360.1"/>
    </source>
</evidence>
<protein>
    <recommendedName>
        <fullName evidence="1">Lipocalin-like domain-containing protein</fullName>
    </recommendedName>
</protein>
<dbReference type="Proteomes" id="UP000274578">
    <property type="component" value="Chromosome 1"/>
</dbReference>
<organism evidence="2 3">
    <name type="scientific">Segatella oris</name>
    <dbReference type="NCBI Taxonomy" id="28135"/>
    <lineage>
        <taxon>Bacteria</taxon>
        <taxon>Pseudomonadati</taxon>
        <taxon>Bacteroidota</taxon>
        <taxon>Bacteroidia</taxon>
        <taxon>Bacteroidales</taxon>
        <taxon>Prevotellaceae</taxon>
        <taxon>Segatella</taxon>
    </lineage>
</organism>
<gene>
    <name evidence="2" type="ORF">NCTC13071_00331</name>
</gene>
<dbReference type="PROSITE" id="PS51257">
    <property type="entry name" value="PROKAR_LIPOPROTEIN"/>
    <property type="match status" value="1"/>
</dbReference>
<dbReference type="KEGG" id="poc:NCTC13071_00331"/>
<dbReference type="EMBL" id="LR134384">
    <property type="protein sequence ID" value="VEH14360.1"/>
    <property type="molecule type" value="Genomic_DNA"/>
</dbReference>
<dbReference type="Gene3D" id="2.40.128.280">
    <property type="match status" value="1"/>
</dbReference>
<evidence type="ECO:0000259" key="1">
    <source>
        <dbReference type="Pfam" id="PF16585"/>
    </source>
</evidence>
<dbReference type="GeneID" id="85011245"/>
<feature type="domain" description="Lipocalin-like" evidence="1">
    <location>
        <begin position="12"/>
        <end position="142"/>
    </location>
</feature>
<proteinExistence type="predicted"/>
<dbReference type="RefSeq" id="WP_018919482.1">
    <property type="nucleotide sequence ID" value="NZ_LR134384.1"/>
</dbReference>
<evidence type="ECO:0000313" key="3">
    <source>
        <dbReference type="Proteomes" id="UP000274578"/>
    </source>
</evidence>
<reference evidence="2 3" key="1">
    <citation type="submission" date="2018-12" db="EMBL/GenBank/DDBJ databases">
        <authorList>
            <consortium name="Pathogen Informatics"/>
        </authorList>
    </citation>
    <scope>NUCLEOTIDE SEQUENCE [LARGE SCALE GENOMIC DNA]</scope>
    <source>
        <strain evidence="2 3">NCTC13071</strain>
    </source>
</reference>
<dbReference type="AlphaFoldDB" id="A0A3S4X5G6"/>
<dbReference type="InterPro" id="IPR024311">
    <property type="entry name" value="Lipocalin-like"/>
</dbReference>
<name>A0A3S4X5G6_9BACT</name>